<name>A0ABQ3HC98_9NEIS</name>
<keyword evidence="2" id="KW-1185">Reference proteome</keyword>
<protein>
    <submittedName>
        <fullName evidence="1">Uncharacterized protein</fullName>
    </submittedName>
</protein>
<dbReference type="Proteomes" id="UP000662678">
    <property type="component" value="Unassembled WGS sequence"/>
</dbReference>
<accession>A0ABQ3HC98</accession>
<dbReference type="EMBL" id="BMYP01000037">
    <property type="protein sequence ID" value="GHD80347.1"/>
    <property type="molecule type" value="Genomic_DNA"/>
</dbReference>
<proteinExistence type="predicted"/>
<dbReference type="RefSeq" id="WP_189354172.1">
    <property type="nucleotide sequence ID" value="NZ_BMYP01000037.1"/>
</dbReference>
<gene>
    <name evidence="1" type="ORF">GCM10011419_24940</name>
</gene>
<reference evidence="2" key="1">
    <citation type="journal article" date="2019" name="Int. J. Syst. Evol. Microbiol.">
        <title>The Global Catalogue of Microorganisms (GCM) 10K type strain sequencing project: providing services to taxonomists for standard genome sequencing and annotation.</title>
        <authorList>
            <consortium name="The Broad Institute Genomics Platform"/>
            <consortium name="The Broad Institute Genome Sequencing Center for Infectious Disease"/>
            <person name="Wu L."/>
            <person name="Ma J."/>
        </authorList>
    </citation>
    <scope>NUCLEOTIDE SEQUENCE [LARGE SCALE GENOMIC DNA]</scope>
    <source>
        <strain evidence="2">KCTC 23713</strain>
    </source>
</reference>
<sequence>MSKKNGRGARPGENRFKGVQDTRVKNTILEIDSVLRVLKSSRVKFHNITSLASYVAAVVNERRCAVDNRLATSTLLRSSSYRLKLDGYLAFLEGESFDDKFSGLLTDLEKQELENLRMENKRLSIFIKNNLRKSPEDDLSSARTDNTLSHEELCRALSLILEASKGQFVLDFQSGEIVSAWARSNKNRVIVQKNMAKYYFEWVRNIPSLK</sequence>
<evidence type="ECO:0000313" key="1">
    <source>
        <dbReference type="EMBL" id="GHD80347.1"/>
    </source>
</evidence>
<organism evidence="1 2">
    <name type="scientific">Vogesella fluminis</name>
    <dbReference type="NCBI Taxonomy" id="1069161"/>
    <lineage>
        <taxon>Bacteria</taxon>
        <taxon>Pseudomonadati</taxon>
        <taxon>Pseudomonadota</taxon>
        <taxon>Betaproteobacteria</taxon>
        <taxon>Neisseriales</taxon>
        <taxon>Chromobacteriaceae</taxon>
        <taxon>Vogesella</taxon>
    </lineage>
</organism>
<comment type="caution">
    <text evidence="1">The sequence shown here is derived from an EMBL/GenBank/DDBJ whole genome shotgun (WGS) entry which is preliminary data.</text>
</comment>
<evidence type="ECO:0000313" key="2">
    <source>
        <dbReference type="Proteomes" id="UP000662678"/>
    </source>
</evidence>